<dbReference type="RefSeq" id="WP_306638109.1">
    <property type="nucleotide sequence ID" value="NZ_JAUSXB010000001.1"/>
</dbReference>
<name>A0ABU0PPB8_9MICC</name>
<dbReference type="PANTHER" id="PTHR47128:SF2">
    <property type="entry name" value="PROTEIN HIGH CHLOROPHYLL FLUORESCENCE PHENOTYPE 244, CHLOROPLASTIC"/>
    <property type="match status" value="1"/>
</dbReference>
<reference evidence="5 6" key="1">
    <citation type="submission" date="2023-07" db="EMBL/GenBank/DDBJ databases">
        <title>Comparative genomics of wheat-associated soil bacteria to identify genetic determinants of phenazine resistance.</title>
        <authorList>
            <person name="Mouncey N."/>
        </authorList>
    </citation>
    <scope>NUCLEOTIDE SEQUENCE [LARGE SCALE GENOMIC DNA]</scope>
    <source>
        <strain evidence="5 6">W1I3</strain>
    </source>
</reference>
<gene>
    <name evidence="5" type="ORF">QFZ36_003380</name>
</gene>
<dbReference type="InterPro" id="IPR036291">
    <property type="entry name" value="NAD(P)-bd_dom_sf"/>
</dbReference>
<evidence type="ECO:0000256" key="2">
    <source>
        <dbReference type="ARBA" id="ARBA00023276"/>
    </source>
</evidence>
<feature type="domain" description="NAD(P)-binding" evidence="4">
    <location>
        <begin position="6"/>
        <end position="195"/>
    </location>
</feature>
<dbReference type="SUPFAM" id="SSF51735">
    <property type="entry name" value="NAD(P)-binding Rossmann-fold domains"/>
    <property type="match status" value="1"/>
</dbReference>
<accession>A0ABU0PPB8</accession>
<feature type="region of interest" description="Disordered" evidence="3">
    <location>
        <begin position="281"/>
        <end position="300"/>
    </location>
</feature>
<dbReference type="Proteomes" id="UP001236806">
    <property type="component" value="Unassembled WGS sequence"/>
</dbReference>
<dbReference type="Pfam" id="PF13460">
    <property type="entry name" value="NAD_binding_10"/>
    <property type="match status" value="1"/>
</dbReference>
<keyword evidence="2" id="KW-0604">Photosystem II</keyword>
<dbReference type="InterPro" id="IPR044256">
    <property type="entry name" value="HCF244-like"/>
</dbReference>
<protein>
    <submittedName>
        <fullName evidence="5">Uncharacterized protein YbjT (DUF2867 family)</fullName>
    </submittedName>
</protein>
<evidence type="ECO:0000256" key="3">
    <source>
        <dbReference type="SAM" id="MobiDB-lite"/>
    </source>
</evidence>
<comment type="caution">
    <text evidence="5">The sequence shown here is derived from an EMBL/GenBank/DDBJ whole genome shotgun (WGS) entry which is preliminary data.</text>
</comment>
<dbReference type="Gene3D" id="3.40.50.720">
    <property type="entry name" value="NAD(P)-binding Rossmann-like Domain"/>
    <property type="match status" value="1"/>
</dbReference>
<evidence type="ECO:0000313" key="5">
    <source>
        <dbReference type="EMBL" id="MDQ0675819.1"/>
    </source>
</evidence>
<dbReference type="EMBL" id="JAUSXB010000001">
    <property type="protein sequence ID" value="MDQ0675819.1"/>
    <property type="molecule type" value="Genomic_DNA"/>
</dbReference>
<keyword evidence="1" id="KW-0602">Photosynthesis</keyword>
<keyword evidence="6" id="KW-1185">Reference proteome</keyword>
<evidence type="ECO:0000313" key="6">
    <source>
        <dbReference type="Proteomes" id="UP001236806"/>
    </source>
</evidence>
<organism evidence="5 6">
    <name type="scientific">Pseudarthrobacter siccitolerans</name>
    <dbReference type="NCBI Taxonomy" id="861266"/>
    <lineage>
        <taxon>Bacteria</taxon>
        <taxon>Bacillati</taxon>
        <taxon>Actinomycetota</taxon>
        <taxon>Actinomycetes</taxon>
        <taxon>Micrococcales</taxon>
        <taxon>Micrococcaceae</taxon>
        <taxon>Pseudarthrobacter</taxon>
    </lineage>
</organism>
<dbReference type="InterPro" id="IPR016040">
    <property type="entry name" value="NAD(P)-bd_dom"/>
</dbReference>
<evidence type="ECO:0000256" key="1">
    <source>
        <dbReference type="ARBA" id="ARBA00022531"/>
    </source>
</evidence>
<dbReference type="PANTHER" id="PTHR47128">
    <property type="match status" value="1"/>
</dbReference>
<evidence type="ECO:0000259" key="4">
    <source>
        <dbReference type="Pfam" id="PF13460"/>
    </source>
</evidence>
<sequence length="300" mass="32220">MILIVGATGDLGGRVTSRLRLEGQSVRCLVRTSTDDAGLRGIGAEVVRGDLTMPASLRAACGGADVLIATATAMTRRLAGARSPSIREVDEEGMVALVAAAEAAGVQRFVYLSFAGVEASIGTPLEHAKLAVERRLNDSTMQTVIVRADAFQEVHLAPMARFDMATGKAAIIGKGNTRRRWVATEDVASLLCAVALETDPPALIEFGGPEPLTKNEAIAVAQDLTHRRMKVQRMPRPVARLLVRLLKRRNDALASAFGAGVHQDLNEATWDDEPLRRRGIKPKAATDFLREQASRLPTQT</sequence>
<proteinExistence type="predicted"/>